<dbReference type="InterPro" id="IPR040190">
    <property type="entry name" value="MURQ/GCKR"/>
</dbReference>
<evidence type="ECO:0000259" key="4">
    <source>
        <dbReference type="PROSITE" id="PS51464"/>
    </source>
</evidence>
<comment type="pathway">
    <text evidence="3">Amino-sugar metabolism; N-acetylmuramate degradation.</text>
</comment>
<dbReference type="InterPro" id="IPR046348">
    <property type="entry name" value="SIS_dom_sf"/>
</dbReference>
<sequence length="301" mass="32855">MSINLKKLVTENRNKNTMDIDRISTYEMLKKINDEDKKVAIAVENEIPQIAKVIDLSTERLKNDGRIIYIGAGTSGRLGILDASECPPTYGVSHELIQGLIAGGKEAMFIAKEGAEDSEELAILDLKKIELKKNDVLVGLAASGRTPYVIGGLKYANEIGALTVSVACNKNSEIAKEAKIEIAPIVGPEVVTGSTRMKSGTAQKMVLNMISTGIMIRLGKVYENLMVDVKATNDKLVERSKNIVMEATGASREVVEEKLKETNFDVKLSIFIILSKISKEEAKAILDRNNGYISNALNEIK</sequence>
<comment type="caution">
    <text evidence="5">The sequence shown here is derived from an EMBL/GenBank/DDBJ whole genome shotgun (WGS) entry which is preliminary data.</text>
</comment>
<name>A0ABT9UX15_9FIRM</name>
<dbReference type="SUPFAM" id="SSF53697">
    <property type="entry name" value="SIS domain"/>
    <property type="match status" value="1"/>
</dbReference>
<feature type="active site" description="Proton donor" evidence="3">
    <location>
        <position position="85"/>
    </location>
</feature>
<dbReference type="PROSITE" id="PS01272">
    <property type="entry name" value="GCKR"/>
    <property type="match status" value="1"/>
</dbReference>
<dbReference type="EMBL" id="JAUSUF010000013">
    <property type="protein sequence ID" value="MDQ0150836.1"/>
    <property type="molecule type" value="Genomic_DNA"/>
</dbReference>
<feature type="active site" evidence="3">
    <location>
        <position position="116"/>
    </location>
</feature>
<comment type="miscellaneous">
    <text evidence="3">A lyase-type mechanism (elimination/hydration) is suggested for the cleavage of the lactyl ether bond of MurNAc 6-phosphate, with the formation of an alpha,beta-unsaturated aldehyde intermediate with (E)-stereochemistry, followed by the syn addition of water to give product.</text>
</comment>
<gene>
    <name evidence="3" type="primary">murQ</name>
    <name evidence="5" type="ORF">J2S18_002810</name>
</gene>
<dbReference type="RefSeq" id="WP_370873855.1">
    <property type="nucleotide sequence ID" value="NZ_JAUSUF010000013.1"/>
</dbReference>
<keyword evidence="6" id="KW-1185">Reference proteome</keyword>
<evidence type="ECO:0000313" key="5">
    <source>
        <dbReference type="EMBL" id="MDQ0150836.1"/>
    </source>
</evidence>
<comment type="subunit">
    <text evidence="3">Homodimer.</text>
</comment>
<evidence type="ECO:0000313" key="6">
    <source>
        <dbReference type="Proteomes" id="UP001228504"/>
    </source>
</evidence>
<evidence type="ECO:0000256" key="3">
    <source>
        <dbReference type="HAMAP-Rule" id="MF_00068"/>
    </source>
</evidence>
<dbReference type="CDD" id="cd05007">
    <property type="entry name" value="SIS_Etherase"/>
    <property type="match status" value="1"/>
</dbReference>
<feature type="domain" description="SIS" evidence="4">
    <location>
        <begin position="57"/>
        <end position="220"/>
    </location>
</feature>
<dbReference type="PANTHER" id="PTHR10088:SF4">
    <property type="entry name" value="GLUCOKINASE REGULATORY PROTEIN"/>
    <property type="match status" value="1"/>
</dbReference>
<dbReference type="InterPro" id="IPR005486">
    <property type="entry name" value="Glucokinase_regulatory_CS"/>
</dbReference>
<dbReference type="HAMAP" id="MF_00068">
    <property type="entry name" value="MurQ"/>
    <property type="match status" value="1"/>
</dbReference>
<accession>A0ABT9UX15</accession>
<keyword evidence="2 3" id="KW-0119">Carbohydrate metabolism</keyword>
<dbReference type="Proteomes" id="UP001228504">
    <property type="component" value="Unassembled WGS sequence"/>
</dbReference>
<keyword evidence="1 3" id="KW-0456">Lyase</keyword>
<dbReference type="PROSITE" id="PS51464">
    <property type="entry name" value="SIS"/>
    <property type="match status" value="1"/>
</dbReference>
<protein>
    <recommendedName>
        <fullName evidence="3">N-acetylmuramic acid 6-phosphate etherase</fullName>
        <shortName evidence="3">MurNAc-6-P etherase</shortName>
        <ecNumber evidence="3">4.2.1.126</ecNumber>
    </recommendedName>
    <alternativeName>
        <fullName evidence="3">N-acetylmuramic acid 6-phosphate hydrolase</fullName>
    </alternativeName>
    <alternativeName>
        <fullName evidence="3">N-acetylmuramic acid 6-phosphate lyase</fullName>
    </alternativeName>
</protein>
<dbReference type="Pfam" id="PF22645">
    <property type="entry name" value="GKRP_SIS_N"/>
    <property type="match status" value="1"/>
</dbReference>
<dbReference type="EC" id="4.2.1.126" evidence="3"/>
<dbReference type="Gene3D" id="1.10.8.1080">
    <property type="match status" value="1"/>
</dbReference>
<comment type="catalytic activity">
    <reaction evidence="3">
        <text>N-acetyl-D-muramate 6-phosphate + H2O = N-acetyl-D-glucosamine 6-phosphate + (R)-lactate</text>
        <dbReference type="Rhea" id="RHEA:26410"/>
        <dbReference type="ChEBI" id="CHEBI:15377"/>
        <dbReference type="ChEBI" id="CHEBI:16004"/>
        <dbReference type="ChEBI" id="CHEBI:57513"/>
        <dbReference type="ChEBI" id="CHEBI:58722"/>
        <dbReference type="EC" id="4.2.1.126"/>
    </reaction>
</comment>
<dbReference type="InterPro" id="IPR001347">
    <property type="entry name" value="SIS_dom"/>
</dbReference>
<reference evidence="5 6" key="1">
    <citation type="submission" date="2023-07" db="EMBL/GenBank/DDBJ databases">
        <title>Genomic Encyclopedia of Type Strains, Phase IV (KMG-IV): sequencing the most valuable type-strain genomes for metagenomic binning, comparative biology and taxonomic classification.</title>
        <authorList>
            <person name="Goeker M."/>
        </authorList>
    </citation>
    <scope>NUCLEOTIDE SEQUENCE [LARGE SCALE GENOMIC DNA]</scope>
    <source>
        <strain evidence="5 6">DSM 20694</strain>
    </source>
</reference>
<comment type="similarity">
    <text evidence="3">Belongs to the GCKR-like family. MurNAc-6-P etherase subfamily.</text>
</comment>
<proteinExistence type="inferred from homology"/>
<dbReference type="Gene3D" id="3.40.50.10490">
    <property type="entry name" value="Glucose-6-phosphate isomerase like protein, domain 1"/>
    <property type="match status" value="1"/>
</dbReference>
<dbReference type="NCBIfam" id="NF009222">
    <property type="entry name" value="PRK12570.1"/>
    <property type="match status" value="1"/>
</dbReference>
<comment type="function">
    <text evidence="3">Specifically catalyzes the cleavage of the D-lactyl ether substituent of MurNAc 6-phosphate, producing GlcNAc 6-phosphate and D-lactate.</text>
</comment>
<dbReference type="NCBIfam" id="NF003915">
    <property type="entry name" value="PRK05441.1"/>
    <property type="match status" value="1"/>
</dbReference>
<dbReference type="PANTHER" id="PTHR10088">
    <property type="entry name" value="GLUCOKINASE REGULATORY PROTEIN"/>
    <property type="match status" value="1"/>
</dbReference>
<dbReference type="GO" id="GO:0016829">
    <property type="term" value="F:lyase activity"/>
    <property type="evidence" value="ECO:0007669"/>
    <property type="project" value="UniProtKB-KW"/>
</dbReference>
<evidence type="ECO:0000256" key="2">
    <source>
        <dbReference type="ARBA" id="ARBA00023277"/>
    </source>
</evidence>
<organism evidence="5 6">
    <name type="scientific">Eubacterium multiforme</name>
    <dbReference type="NCBI Taxonomy" id="83339"/>
    <lineage>
        <taxon>Bacteria</taxon>
        <taxon>Bacillati</taxon>
        <taxon>Bacillota</taxon>
        <taxon>Clostridia</taxon>
        <taxon>Eubacteriales</taxon>
        <taxon>Eubacteriaceae</taxon>
        <taxon>Eubacterium</taxon>
    </lineage>
</organism>
<dbReference type="NCBIfam" id="TIGR00274">
    <property type="entry name" value="N-acetylmuramic acid 6-phosphate etherase"/>
    <property type="match status" value="1"/>
</dbReference>
<evidence type="ECO:0000256" key="1">
    <source>
        <dbReference type="ARBA" id="ARBA00023239"/>
    </source>
</evidence>
<dbReference type="InterPro" id="IPR005488">
    <property type="entry name" value="Etherase_MurQ"/>
</dbReference>